<name>A0A2N3L0W1_9PROT</name>
<dbReference type="Proteomes" id="UP000233332">
    <property type="component" value="Unassembled WGS sequence"/>
</dbReference>
<dbReference type="InterPro" id="IPR001647">
    <property type="entry name" value="HTH_TetR"/>
</dbReference>
<dbReference type="Pfam" id="PF00440">
    <property type="entry name" value="TetR_N"/>
    <property type="match status" value="1"/>
</dbReference>
<accession>A0A2N3L0W1</accession>
<sequence>MEQENLVRARSHEQKLQRRADILDAARELYLEGDGTLPSAAEVARKANLAKGTLYLYFSSKESLFLEVLRHFQKGWFENNLDIIDQEALRRPEDRDSTRVARQFVDYLVKNEKFLYLASLSQGVLESGSDDEMVVGQRRFLASMVKRTADALAELYEITPDEANKLMRSSYALVIGLWQMSQLPDRVKKLMEQNALNNLIIDFAEAAEEAVVSYWRVVAPGMKCREMMRRASEGMTVK</sequence>
<reference evidence="6 7" key="1">
    <citation type="submission" date="2017-09" db="EMBL/GenBank/DDBJ databases">
        <title>Biodiversity and function of Thalassospira species in the particle-attached aromatic-hydrocarbon-degrading consortia from the surface seawater of the China South Sea.</title>
        <authorList>
            <person name="Dong C."/>
            <person name="Lai Q."/>
            <person name="Shao Z."/>
        </authorList>
    </citation>
    <scope>NUCLEOTIDE SEQUENCE [LARGE SCALE GENOMIC DNA]</scope>
    <source>
        <strain evidence="6 7">139Z-12</strain>
    </source>
</reference>
<dbReference type="EMBL" id="NXGX01000013">
    <property type="protein sequence ID" value="PKR56452.1"/>
    <property type="molecule type" value="Genomic_DNA"/>
</dbReference>
<evidence type="ECO:0000256" key="2">
    <source>
        <dbReference type="ARBA" id="ARBA00023125"/>
    </source>
</evidence>
<comment type="caution">
    <text evidence="6">The sequence shown here is derived from an EMBL/GenBank/DDBJ whole genome shotgun (WGS) entry which is preliminary data.</text>
</comment>
<keyword evidence="2 4" id="KW-0238">DNA-binding</keyword>
<organism evidence="6 7">
    <name type="scientific">Thalassospira lohafexi</name>
    <dbReference type="NCBI Taxonomy" id="744227"/>
    <lineage>
        <taxon>Bacteria</taxon>
        <taxon>Pseudomonadati</taxon>
        <taxon>Pseudomonadota</taxon>
        <taxon>Alphaproteobacteria</taxon>
        <taxon>Rhodospirillales</taxon>
        <taxon>Thalassospiraceae</taxon>
        <taxon>Thalassospira</taxon>
    </lineage>
</organism>
<evidence type="ECO:0000259" key="5">
    <source>
        <dbReference type="PROSITE" id="PS50977"/>
    </source>
</evidence>
<evidence type="ECO:0000313" key="6">
    <source>
        <dbReference type="EMBL" id="PKR56452.1"/>
    </source>
</evidence>
<dbReference type="SUPFAM" id="SSF46689">
    <property type="entry name" value="Homeodomain-like"/>
    <property type="match status" value="1"/>
</dbReference>
<dbReference type="InterPro" id="IPR050109">
    <property type="entry name" value="HTH-type_TetR-like_transc_reg"/>
</dbReference>
<proteinExistence type="predicted"/>
<dbReference type="PANTHER" id="PTHR30055">
    <property type="entry name" value="HTH-TYPE TRANSCRIPTIONAL REGULATOR RUTR"/>
    <property type="match status" value="1"/>
</dbReference>
<dbReference type="RefSeq" id="WP_101304892.1">
    <property type="nucleotide sequence ID" value="NZ_NXGX01000013.1"/>
</dbReference>
<feature type="domain" description="HTH tetR-type" evidence="5">
    <location>
        <begin position="16"/>
        <end position="76"/>
    </location>
</feature>
<feature type="DNA-binding region" description="H-T-H motif" evidence="4">
    <location>
        <begin position="39"/>
        <end position="58"/>
    </location>
</feature>
<protein>
    <submittedName>
        <fullName evidence="6">TetR family transcriptional regulator</fullName>
    </submittedName>
</protein>
<dbReference type="InterPro" id="IPR041483">
    <property type="entry name" value="TetR_C_34"/>
</dbReference>
<dbReference type="PANTHER" id="PTHR30055:SF234">
    <property type="entry name" value="HTH-TYPE TRANSCRIPTIONAL REGULATOR BETI"/>
    <property type="match status" value="1"/>
</dbReference>
<dbReference type="Pfam" id="PF17929">
    <property type="entry name" value="TetR_C_34"/>
    <property type="match status" value="1"/>
</dbReference>
<keyword evidence="3" id="KW-0804">Transcription</keyword>
<evidence type="ECO:0000256" key="1">
    <source>
        <dbReference type="ARBA" id="ARBA00023015"/>
    </source>
</evidence>
<dbReference type="PRINTS" id="PR00455">
    <property type="entry name" value="HTHTETR"/>
</dbReference>
<dbReference type="PROSITE" id="PS50977">
    <property type="entry name" value="HTH_TETR_2"/>
    <property type="match status" value="1"/>
</dbReference>
<dbReference type="AlphaFoldDB" id="A0A2N3L0W1"/>
<dbReference type="Gene3D" id="1.10.357.10">
    <property type="entry name" value="Tetracycline Repressor, domain 2"/>
    <property type="match status" value="1"/>
</dbReference>
<evidence type="ECO:0000313" key="7">
    <source>
        <dbReference type="Proteomes" id="UP000233332"/>
    </source>
</evidence>
<dbReference type="InterPro" id="IPR009057">
    <property type="entry name" value="Homeodomain-like_sf"/>
</dbReference>
<keyword evidence="7" id="KW-1185">Reference proteome</keyword>
<evidence type="ECO:0000256" key="4">
    <source>
        <dbReference type="PROSITE-ProRule" id="PRU00335"/>
    </source>
</evidence>
<dbReference type="GO" id="GO:0000976">
    <property type="term" value="F:transcription cis-regulatory region binding"/>
    <property type="evidence" value="ECO:0007669"/>
    <property type="project" value="TreeGrafter"/>
</dbReference>
<gene>
    <name evidence="6" type="ORF">COO92_20980</name>
</gene>
<evidence type="ECO:0000256" key="3">
    <source>
        <dbReference type="ARBA" id="ARBA00023163"/>
    </source>
</evidence>
<keyword evidence="1" id="KW-0805">Transcription regulation</keyword>
<dbReference type="GO" id="GO:0003700">
    <property type="term" value="F:DNA-binding transcription factor activity"/>
    <property type="evidence" value="ECO:0007669"/>
    <property type="project" value="TreeGrafter"/>
</dbReference>